<sequence>MTVDKNVRLSRCEYWILNQLAHLCFEPFWFDDRHAGGALNTQSHGLDNSQLAATLHYHYSKDWIRFETFDEQPLHFSLEDIVAAIEPKENQVRSFACITELGGAIWESFAKPNWGTYLQHHGSVNSDDETEEIEILATDRRKIDSYLLLLDQYFENGQFWCVDRSTLREELLSPFNVTYWKQLPQGYRLTFRMIRRESDAVSDYEKALSRSYDLSDLCEFRRWYAWD</sequence>
<protein>
    <submittedName>
        <fullName evidence="1">Uncharacterized protein</fullName>
    </submittedName>
</protein>
<evidence type="ECO:0000313" key="1">
    <source>
        <dbReference type="EMBL" id="QVL34404.1"/>
    </source>
</evidence>
<reference evidence="1" key="1">
    <citation type="submission" date="2021-05" db="EMBL/GenBank/DDBJ databases">
        <title>Complete genome sequence of the cellulolytic planctomycete Telmatocola sphagniphila SP2T and characterization of the first cellulase from planctomycetes.</title>
        <authorList>
            <person name="Rakitin A.L."/>
            <person name="Beletsky A.V."/>
            <person name="Naumoff D.G."/>
            <person name="Kulichevskaya I.S."/>
            <person name="Mardanov A.V."/>
            <person name="Ravin N.V."/>
            <person name="Dedysh S.N."/>
        </authorList>
    </citation>
    <scope>NUCLEOTIDE SEQUENCE</scope>
    <source>
        <strain evidence="1">SP2T</strain>
    </source>
</reference>
<dbReference type="RefSeq" id="WP_213499374.1">
    <property type="nucleotide sequence ID" value="NZ_CP074694.1"/>
</dbReference>
<accession>A0A8E6BAR5</accession>
<evidence type="ECO:0000313" key="2">
    <source>
        <dbReference type="Proteomes" id="UP000676194"/>
    </source>
</evidence>
<proteinExistence type="predicted"/>
<dbReference type="KEGG" id="tsph:KIH39_11000"/>
<organism evidence="1 2">
    <name type="scientific">Telmatocola sphagniphila</name>
    <dbReference type="NCBI Taxonomy" id="1123043"/>
    <lineage>
        <taxon>Bacteria</taxon>
        <taxon>Pseudomonadati</taxon>
        <taxon>Planctomycetota</taxon>
        <taxon>Planctomycetia</taxon>
        <taxon>Gemmatales</taxon>
        <taxon>Gemmataceae</taxon>
    </lineage>
</organism>
<gene>
    <name evidence="1" type="ORF">KIH39_11000</name>
</gene>
<dbReference type="EMBL" id="CP074694">
    <property type="protein sequence ID" value="QVL34404.1"/>
    <property type="molecule type" value="Genomic_DNA"/>
</dbReference>
<dbReference type="AlphaFoldDB" id="A0A8E6BAR5"/>
<dbReference type="Proteomes" id="UP000676194">
    <property type="component" value="Chromosome"/>
</dbReference>
<name>A0A8E6BAR5_9BACT</name>
<keyword evidence="2" id="KW-1185">Reference proteome</keyword>